<sequence>MAITNSFKLAELVRHLTYDSSTDSILTAKSMTSKDKSRGAATKTATTQFDLDTFAHASFRAAKYIVAMSRGSDFHSTEIMLVHDGSVVTITQYGTLKDASIATFDADISGDNVRLRCTPASTSSSVIKFERILVDA</sequence>
<reference evidence="1" key="1">
    <citation type="submission" date="2018-05" db="EMBL/GenBank/DDBJ databases">
        <authorList>
            <person name="Lanie J.A."/>
            <person name="Ng W.-L."/>
            <person name="Kazmierczak K.M."/>
            <person name="Andrzejewski T.M."/>
            <person name="Davidsen T.M."/>
            <person name="Wayne K.J."/>
            <person name="Tettelin H."/>
            <person name="Glass J.I."/>
            <person name="Rusch D."/>
            <person name="Podicherti R."/>
            <person name="Tsui H.-C.T."/>
            <person name="Winkler M.E."/>
        </authorList>
    </citation>
    <scope>NUCLEOTIDE SEQUENCE</scope>
</reference>
<proteinExistence type="predicted"/>
<name>A0A382A9I4_9ZZZZ</name>
<organism evidence="1">
    <name type="scientific">marine metagenome</name>
    <dbReference type="NCBI Taxonomy" id="408172"/>
    <lineage>
        <taxon>unclassified sequences</taxon>
        <taxon>metagenomes</taxon>
        <taxon>ecological metagenomes</taxon>
    </lineage>
</organism>
<protein>
    <submittedName>
        <fullName evidence="1">Uncharacterized protein</fullName>
    </submittedName>
</protein>
<gene>
    <name evidence="1" type="ORF">METZ01_LOCUS151049</name>
</gene>
<accession>A0A382A9I4</accession>
<dbReference type="EMBL" id="UINC01024486">
    <property type="protein sequence ID" value="SVA98195.1"/>
    <property type="molecule type" value="Genomic_DNA"/>
</dbReference>
<evidence type="ECO:0000313" key="1">
    <source>
        <dbReference type="EMBL" id="SVA98195.1"/>
    </source>
</evidence>
<dbReference type="AlphaFoldDB" id="A0A382A9I4"/>